<feature type="coiled-coil region" evidence="1">
    <location>
        <begin position="45"/>
        <end position="113"/>
    </location>
</feature>
<comment type="caution">
    <text evidence="2">The sequence shown here is derived from an EMBL/GenBank/DDBJ whole genome shotgun (WGS) entry which is preliminary data.</text>
</comment>
<dbReference type="STRING" id="1968527.B5M47_00870"/>
<evidence type="ECO:0000256" key="1">
    <source>
        <dbReference type="SAM" id="Coils"/>
    </source>
</evidence>
<sequence length="264" mass="31173">MSIPQVSSRNTKNEILAAYQQLRDMVSQRKETPAVSFRGKIIAQVEKIEASLAAKQAEVGELEERIAQLKQELQLGERMKLTREQLEKLQEKIAQEEQRWQRQRRQLEEELKDVRLWNEKQWEKELGQKRWELEMEEKKRMRILEEKEKLFGQKAADYKQLKEQVKSFPERLEKAAKDGISEGLASAREEFEVEKKSMRQQFESEKQLLNQQIENLENRLQEEKEAKKRLEQQLALASQQIKQLAVAALENKTSKVQETTPKTA</sequence>
<feature type="coiled-coil region" evidence="1">
    <location>
        <begin position="188"/>
        <end position="247"/>
    </location>
</feature>
<gene>
    <name evidence="2" type="ORF">B5M47_00870</name>
</gene>
<dbReference type="Proteomes" id="UP000192520">
    <property type="component" value="Unassembled WGS sequence"/>
</dbReference>
<dbReference type="AlphaFoldDB" id="A0A1W9NZG7"/>
<name>A0A1W9NZG7_UNCC3</name>
<evidence type="ECO:0000313" key="2">
    <source>
        <dbReference type="EMBL" id="OQX51392.1"/>
    </source>
</evidence>
<proteinExistence type="predicted"/>
<keyword evidence="1" id="KW-0175">Coiled coil</keyword>
<accession>A0A1W9NZG7</accession>
<organism evidence="2 3">
    <name type="scientific">candidate division CPR3 bacterium 4484_211</name>
    <dbReference type="NCBI Taxonomy" id="1968527"/>
    <lineage>
        <taxon>Bacteria</taxon>
        <taxon>Bacteria division CPR3</taxon>
    </lineage>
</organism>
<evidence type="ECO:0000313" key="3">
    <source>
        <dbReference type="Proteomes" id="UP000192520"/>
    </source>
</evidence>
<protein>
    <submittedName>
        <fullName evidence="2">Uncharacterized protein</fullName>
    </submittedName>
</protein>
<dbReference type="EMBL" id="MZGJ01000004">
    <property type="protein sequence ID" value="OQX51392.1"/>
    <property type="molecule type" value="Genomic_DNA"/>
</dbReference>
<reference evidence="3" key="1">
    <citation type="submission" date="2017-03" db="EMBL/GenBank/DDBJ databases">
        <title>Novel pathways for hydrocarbon cycling and metabolic interdependencies in hydrothermal sediment communities.</title>
        <authorList>
            <person name="Dombrowski N."/>
            <person name="Seitz K."/>
            <person name="Teske A."/>
            <person name="Baker B."/>
        </authorList>
    </citation>
    <scope>NUCLEOTIDE SEQUENCE [LARGE SCALE GENOMIC DNA]</scope>
</reference>